<dbReference type="Proteomes" id="UP000187209">
    <property type="component" value="Unassembled WGS sequence"/>
</dbReference>
<gene>
    <name evidence="3" type="ORF">SteCoe_840</name>
</gene>
<dbReference type="OrthoDB" id="19329at2759"/>
<evidence type="ECO:0000256" key="1">
    <source>
        <dbReference type="PROSITE-ProRule" id="PRU00042"/>
    </source>
</evidence>
<dbReference type="PANTHER" id="PTHR13182:SF8">
    <property type="entry name" value="CYTOPLASMIC 60S SUBUNIT BIOGENESIS FACTOR ZNF622"/>
    <property type="match status" value="1"/>
</dbReference>
<protein>
    <recommendedName>
        <fullName evidence="2">C2H2-type domain-containing protein</fullName>
    </recommendedName>
</protein>
<dbReference type="SMART" id="SM00355">
    <property type="entry name" value="ZnF_C2H2"/>
    <property type="match status" value="4"/>
</dbReference>
<dbReference type="GO" id="GO:0008270">
    <property type="term" value="F:zinc ion binding"/>
    <property type="evidence" value="ECO:0007669"/>
    <property type="project" value="UniProtKB-KW"/>
</dbReference>
<keyword evidence="4" id="KW-1185">Reference proteome</keyword>
<dbReference type="GO" id="GO:0030687">
    <property type="term" value="C:preribosome, large subunit precursor"/>
    <property type="evidence" value="ECO:0007669"/>
    <property type="project" value="TreeGrafter"/>
</dbReference>
<keyword evidence="1" id="KW-0479">Metal-binding</keyword>
<feature type="domain" description="C2H2-type" evidence="2">
    <location>
        <begin position="64"/>
        <end position="94"/>
    </location>
</feature>
<dbReference type="PROSITE" id="PS50157">
    <property type="entry name" value="ZINC_FINGER_C2H2_2"/>
    <property type="match status" value="1"/>
</dbReference>
<comment type="caution">
    <text evidence="3">The sequence shown here is derived from an EMBL/GenBank/DDBJ whole genome shotgun (WGS) entry which is preliminary data.</text>
</comment>
<dbReference type="PANTHER" id="PTHR13182">
    <property type="entry name" value="ZINC FINGER PROTEIN 622"/>
    <property type="match status" value="1"/>
</dbReference>
<name>A0A1R2D3G0_9CILI</name>
<keyword evidence="1" id="KW-0863">Zinc-finger</keyword>
<keyword evidence="1" id="KW-0862">Zinc</keyword>
<evidence type="ECO:0000313" key="3">
    <source>
        <dbReference type="EMBL" id="OMJ95761.1"/>
    </source>
</evidence>
<dbReference type="PROSITE" id="PS00028">
    <property type="entry name" value="ZINC_FINGER_C2H2_1"/>
    <property type="match status" value="1"/>
</dbReference>
<organism evidence="3 4">
    <name type="scientific">Stentor coeruleus</name>
    <dbReference type="NCBI Taxonomy" id="5963"/>
    <lineage>
        <taxon>Eukaryota</taxon>
        <taxon>Sar</taxon>
        <taxon>Alveolata</taxon>
        <taxon>Ciliophora</taxon>
        <taxon>Postciliodesmatophora</taxon>
        <taxon>Heterotrichea</taxon>
        <taxon>Heterotrichida</taxon>
        <taxon>Stentoridae</taxon>
        <taxon>Stentor</taxon>
    </lineage>
</organism>
<dbReference type="GO" id="GO:0042273">
    <property type="term" value="P:ribosomal large subunit biogenesis"/>
    <property type="evidence" value="ECO:0007669"/>
    <property type="project" value="TreeGrafter"/>
</dbReference>
<dbReference type="Pfam" id="PF12756">
    <property type="entry name" value="zf-C2H2_2"/>
    <property type="match status" value="1"/>
</dbReference>
<sequence length="305" mass="35859">MEAVTCTACRISLASQEESKSHYKSEFHTYNLKRKLVKLDPVSYEVFLDKKSANSKVHNTTVEIKCAICNSTFRSQEKFDKHSLSHQQHTQSKPEIPFNPELTCLFCNTPSLEIQANLQHMMITHGFFIPDIEFVQDITKFLAYLHERVRIGILCLYCNNKGTHQFRDFLSLQQHMTDKQHCFLNTDEDEEEYAEFYTYPVEENQALVIQNLEVTHTGELKLENGNIIGTKEYRRYYKQYYRPRNQKHADVLAIMAEEYKNLAVRATWEPSDDQKAKGINQQKRDLVQGLKNNMLKHHFRKQTPK</sequence>
<dbReference type="InterPro" id="IPR013087">
    <property type="entry name" value="Znf_C2H2_type"/>
</dbReference>
<accession>A0A1R2D3G0</accession>
<evidence type="ECO:0000313" key="4">
    <source>
        <dbReference type="Proteomes" id="UP000187209"/>
    </source>
</evidence>
<dbReference type="InterPro" id="IPR040025">
    <property type="entry name" value="Znf622/Rei1/Reh1"/>
</dbReference>
<dbReference type="EMBL" id="MPUH01000008">
    <property type="protein sequence ID" value="OMJ95761.1"/>
    <property type="molecule type" value="Genomic_DNA"/>
</dbReference>
<dbReference type="InterPro" id="IPR041661">
    <property type="entry name" value="ZN622/Rei1/Reh1_Znf-C2H2"/>
</dbReference>
<reference evidence="3 4" key="1">
    <citation type="submission" date="2016-11" db="EMBL/GenBank/DDBJ databases">
        <title>The macronuclear genome of Stentor coeruleus: a giant cell with tiny introns.</title>
        <authorList>
            <person name="Slabodnick M."/>
            <person name="Ruby J.G."/>
            <person name="Reiff S.B."/>
            <person name="Swart E.C."/>
            <person name="Gosai S."/>
            <person name="Prabakaran S."/>
            <person name="Witkowska E."/>
            <person name="Larue G.E."/>
            <person name="Fisher S."/>
            <person name="Freeman R.M."/>
            <person name="Gunawardena J."/>
            <person name="Chu W."/>
            <person name="Stover N.A."/>
            <person name="Gregory B.D."/>
            <person name="Nowacki M."/>
            <person name="Derisi J."/>
            <person name="Roy S.W."/>
            <person name="Marshall W.F."/>
            <person name="Sood P."/>
        </authorList>
    </citation>
    <scope>NUCLEOTIDE SEQUENCE [LARGE SCALE GENOMIC DNA]</scope>
    <source>
        <strain evidence="3">WM001</strain>
    </source>
</reference>
<evidence type="ECO:0000259" key="2">
    <source>
        <dbReference type="PROSITE" id="PS50157"/>
    </source>
</evidence>
<proteinExistence type="predicted"/>
<dbReference type="AlphaFoldDB" id="A0A1R2D3G0"/>